<dbReference type="SUPFAM" id="SSF52266">
    <property type="entry name" value="SGNH hydrolase"/>
    <property type="match status" value="1"/>
</dbReference>
<reference evidence="2 3" key="1">
    <citation type="submission" date="2016-10" db="EMBL/GenBank/DDBJ databases">
        <authorList>
            <person name="de Groot N.N."/>
        </authorList>
    </citation>
    <scope>NUCLEOTIDE SEQUENCE [LARGE SCALE GENOMIC DNA]</scope>
    <source>
        <strain evidence="2 3">GAS232</strain>
    </source>
</reference>
<evidence type="ECO:0000313" key="2">
    <source>
        <dbReference type="EMBL" id="SDE95834.1"/>
    </source>
</evidence>
<evidence type="ECO:0000259" key="1">
    <source>
        <dbReference type="Pfam" id="PF13472"/>
    </source>
</evidence>
<keyword evidence="3" id="KW-1185">Reference proteome</keyword>
<dbReference type="Pfam" id="PF13472">
    <property type="entry name" value="Lipase_GDSL_2"/>
    <property type="match status" value="1"/>
</dbReference>
<dbReference type="InterPro" id="IPR013830">
    <property type="entry name" value="SGNH_hydro"/>
</dbReference>
<dbReference type="Gene3D" id="3.40.50.1110">
    <property type="entry name" value="SGNH hydrolase"/>
    <property type="match status" value="1"/>
</dbReference>
<protein>
    <submittedName>
        <fullName evidence="2">Acyl-CoA thioesterase-1</fullName>
    </submittedName>
</protein>
<proteinExistence type="predicted"/>
<dbReference type="InterPro" id="IPR051532">
    <property type="entry name" value="Ester_Hydrolysis_Enzymes"/>
</dbReference>
<organism evidence="2 3">
    <name type="scientific">Terriglobus roseus</name>
    <dbReference type="NCBI Taxonomy" id="392734"/>
    <lineage>
        <taxon>Bacteria</taxon>
        <taxon>Pseudomonadati</taxon>
        <taxon>Acidobacteriota</taxon>
        <taxon>Terriglobia</taxon>
        <taxon>Terriglobales</taxon>
        <taxon>Acidobacteriaceae</taxon>
        <taxon>Terriglobus</taxon>
    </lineage>
</organism>
<dbReference type="GO" id="GO:0004622">
    <property type="term" value="F:phosphatidylcholine lysophospholipase activity"/>
    <property type="evidence" value="ECO:0007669"/>
    <property type="project" value="TreeGrafter"/>
</dbReference>
<feature type="domain" description="SGNH hydrolase-type esterase" evidence="1">
    <location>
        <begin position="69"/>
        <end position="227"/>
    </location>
</feature>
<dbReference type="EMBL" id="LT629690">
    <property type="protein sequence ID" value="SDE95834.1"/>
    <property type="molecule type" value="Genomic_DNA"/>
</dbReference>
<evidence type="ECO:0000313" key="3">
    <source>
        <dbReference type="Proteomes" id="UP000182427"/>
    </source>
</evidence>
<dbReference type="PROSITE" id="PS51257">
    <property type="entry name" value="PROKAR_LIPOPROTEIN"/>
    <property type="match status" value="1"/>
</dbReference>
<dbReference type="PANTHER" id="PTHR30383">
    <property type="entry name" value="THIOESTERASE 1/PROTEASE 1/LYSOPHOSPHOLIPASE L1"/>
    <property type="match status" value="1"/>
</dbReference>
<dbReference type="Proteomes" id="UP000182427">
    <property type="component" value="Chromosome I"/>
</dbReference>
<sequence length="245" mass="26225">MIQRSPFTLICTFAVAVMFLLTGCEPKHRDRATDSKNGGATPTASMQLKSDAAIASTNDVDDGRPVIACFGDSLTAGLGVDVDSSYPADLQRELDKAGYHYRVVNMGISGDTTKDALARIDRVLAMKPAITVVEFGGNDGLRGVPVANSRQNLDDILGRLTHTGTQVALAGITLPPQYSAPYIKDFNETYTVLAKKYSVPLLPFVLQDVYGVPGSIQSDGIHPTAQGCKQVAKNVLNLIQPMLKK</sequence>
<dbReference type="CDD" id="cd01822">
    <property type="entry name" value="Lysophospholipase_L1_like"/>
    <property type="match status" value="1"/>
</dbReference>
<accession>A0A1G7H6E4</accession>
<dbReference type="PANTHER" id="PTHR30383:SF24">
    <property type="entry name" value="THIOESTERASE 1_PROTEASE 1_LYSOPHOSPHOLIPASE L1"/>
    <property type="match status" value="1"/>
</dbReference>
<dbReference type="InterPro" id="IPR036514">
    <property type="entry name" value="SGNH_hydro_sf"/>
</dbReference>
<dbReference type="RefSeq" id="WP_231966741.1">
    <property type="nucleotide sequence ID" value="NZ_LT629690.1"/>
</dbReference>
<dbReference type="AlphaFoldDB" id="A0A1G7H6E4"/>
<name>A0A1G7H6E4_9BACT</name>
<gene>
    <name evidence="2" type="ORF">SAMN05444167_0925</name>
</gene>